<evidence type="ECO:0000256" key="3">
    <source>
        <dbReference type="SAM" id="Phobius"/>
    </source>
</evidence>
<feature type="transmembrane region" description="Helical" evidence="3">
    <location>
        <begin position="944"/>
        <end position="965"/>
    </location>
</feature>
<evidence type="ECO:0000313" key="4">
    <source>
        <dbReference type="EMBL" id="KAJ0396123.1"/>
    </source>
</evidence>
<dbReference type="Proteomes" id="UP001209570">
    <property type="component" value="Unassembled WGS sequence"/>
</dbReference>
<keyword evidence="3" id="KW-1133">Transmembrane helix</keyword>
<proteinExistence type="predicted"/>
<feature type="region of interest" description="Disordered" evidence="2">
    <location>
        <begin position="1033"/>
        <end position="1059"/>
    </location>
</feature>
<organism evidence="4 5">
    <name type="scientific">Pythium insidiosum</name>
    <name type="common">Pythiosis disease agent</name>
    <dbReference type="NCBI Taxonomy" id="114742"/>
    <lineage>
        <taxon>Eukaryota</taxon>
        <taxon>Sar</taxon>
        <taxon>Stramenopiles</taxon>
        <taxon>Oomycota</taxon>
        <taxon>Peronosporomycetes</taxon>
        <taxon>Pythiales</taxon>
        <taxon>Pythiaceae</taxon>
        <taxon>Pythium</taxon>
    </lineage>
</organism>
<keyword evidence="5" id="KW-1185">Reference proteome</keyword>
<name>A0AAD5LCD5_PYTIN</name>
<evidence type="ECO:0000256" key="1">
    <source>
        <dbReference type="SAM" id="Coils"/>
    </source>
</evidence>
<evidence type="ECO:0000256" key="2">
    <source>
        <dbReference type="SAM" id="MobiDB-lite"/>
    </source>
</evidence>
<dbReference type="EMBL" id="JAKCXM010000310">
    <property type="protein sequence ID" value="KAJ0396123.1"/>
    <property type="molecule type" value="Genomic_DNA"/>
</dbReference>
<feature type="region of interest" description="Disordered" evidence="2">
    <location>
        <begin position="1154"/>
        <end position="1193"/>
    </location>
</feature>
<accession>A0AAD5LCD5</accession>
<sequence>MSTRLRHERSTPKHLQRLLCLAVVAVQTLWAVAIPIKNVVVMPFPRVVTDSQTSSASAYNRSSPHIMSRRISGPDVFRIVTSVVNMSLSVPELRRVFESKGDFVIDDIGSHLTPEQHHIFAQYYALVFQASEFPAGGYVKRSQTLSLQRASDNVWVDVTLTCSAADSLPGLTCYAPDGEVCDPGDWIYRPFTLKLAPVDLHAATATSGWSNRISTMSFVSWTHNTMRSLFAAQNWEQVFNDVNEMKNHKLENDDSRLLYKNGHTIIDHHLYNQTKTGEWLDLGYRKFESCFGSEYLLASFYANYFALHAIQDAVLAAKLYSASRLLNRTSAAHFRAAWESIFRHDVLVTSGAGAVGLEDFQQNFLRTEMTRLTASQWALKPDRPMSGSMQMGSSLRMMNYMAWYRNSYYSFLNSTVTGDVVVADWRQFGGYFVGFNGFKFDFARGTMGVYRLAEQTSLHEVNDPSRSFELERSMARWYAQHEVSSPNGLVTLLKDVWGPDESAAVDPTTSGCPHAFLRLLAQSAWILALKRRPVLTHLAYMAISDLDEPAPWFYAQLSVNAIVGENIVGDRVRFPFNRETGTPYTGSAWVIVPILQALLSTSNASEVASALASEADDSFFNIMSTEEGKLMLKNADHCSYGWATLNVTAMDDKDSVWAKIRPKVRATIERLVDKVPVVFGEMNAFLPIAIPHEYMTSRRPNTVYGLEGPPVFWQHTPLGVGIVKLGSRLAPTDDEVAVWQRSLTCYDTLETRFLNISTRCWSEPKNTVEEVRRVRSVGLRMLMFTMWSLGVVLNVIGAVVCIKFLLRVVRLWREDRFSDMSPLLAFNLEVQGLGMISLEGILIMAISSVPLILSYHMPRDERFLDRLSEPQHEWFAECMVLLSLTWFIRLGIELGNLAVHLHHHNWWLNLLSTRLRYGMMLLVAGVRQAFRLHGVDYNMGLAKLIVSCVVSVALGLLASVASVFFDRESKQSRDRFSRLLTRHRLSRTTHGSVAQLGGVWSQTGLAMEGWRALYASDGTVSALLSPTGDLLPLDSSDGEDEAHPSGAAGVRSRKPSATPAMKTIGPLPAGFVGAMLARATTAHHRTSASIRDVGLSETNMRSAMTWDVLHADAAALELDLAGELLLPDDASPFAAGDDALLLSLLPADALDGVFCEPDQQAPPPPSPSPIKAADRASPSSVQDAPRAAAAVPYQGTVSRRRHELADLRAQVKELSDELTHLRRERLRGRPSVRIEDGERHVDDDGDALARAQEHALAQRHQRHRAEKVNRELRRAMFMQAQFLKQLRSVVGAASTAPLEINMHQYLHHYTRLPRDRAMRRAEYALFTSESRLYAAMEIVCRETESIAFHPRPYICTRYHHTRRAFGATTVSVYAVDTLDLGKILRAACAAIRDIAVTWPEYERGDMTRVIVDPDASSAYHLCYGAVRVSYKGVDSPGDELQMETRPVVVYDLTDDHAILMWDYVDRDELHPIDEKTDVTRNAIGACLIRRELCEDGRERGVVRMICSKMYEHGERRSSIERVERFFATAETTARTNGIVFRELLMQQMATEDALLAKTMGALVDIGALEAKVSASVTATLKGDSASTRNLAVASSCW</sequence>
<keyword evidence="3" id="KW-0812">Transmembrane</keyword>
<feature type="transmembrane region" description="Helical" evidence="3">
    <location>
        <begin position="782"/>
        <end position="806"/>
    </location>
</feature>
<comment type="caution">
    <text evidence="4">The sequence shown here is derived from an EMBL/GenBank/DDBJ whole genome shotgun (WGS) entry which is preliminary data.</text>
</comment>
<keyword evidence="1" id="KW-0175">Coiled coil</keyword>
<protein>
    <submittedName>
        <fullName evidence="4">Uncharacterized protein</fullName>
    </submittedName>
</protein>
<feature type="coiled-coil region" evidence="1">
    <location>
        <begin position="1197"/>
        <end position="1224"/>
    </location>
</feature>
<reference evidence="4" key="1">
    <citation type="submission" date="2021-12" db="EMBL/GenBank/DDBJ databases">
        <title>Prjna785345.</title>
        <authorList>
            <person name="Rujirawat T."/>
            <person name="Krajaejun T."/>
        </authorList>
    </citation>
    <scope>NUCLEOTIDE SEQUENCE</scope>
    <source>
        <strain evidence="4">Pi057C3</strain>
    </source>
</reference>
<keyword evidence="3" id="KW-0472">Membrane</keyword>
<gene>
    <name evidence="4" type="ORF">P43SY_008088</name>
</gene>
<evidence type="ECO:0000313" key="5">
    <source>
        <dbReference type="Proteomes" id="UP001209570"/>
    </source>
</evidence>